<keyword evidence="5 11" id="KW-0479">Metal-binding</keyword>
<comment type="subcellular location">
    <subcellularLocation>
        <location evidence="1">Membrane</location>
        <topology evidence="1">Single-pass membrane protein</topology>
    </subcellularLocation>
</comment>
<evidence type="ECO:0000256" key="4">
    <source>
        <dbReference type="ARBA" id="ARBA00022692"/>
    </source>
</evidence>
<dbReference type="GO" id="GO:0004497">
    <property type="term" value="F:monooxygenase activity"/>
    <property type="evidence" value="ECO:0007669"/>
    <property type="project" value="UniProtKB-KW"/>
</dbReference>
<evidence type="ECO:0000256" key="11">
    <source>
        <dbReference type="PIRSR" id="PIRSR602401-1"/>
    </source>
</evidence>
<organism evidence="13 14">
    <name type="scientific">Glycine soja</name>
    <name type="common">Wild soybean</name>
    <dbReference type="NCBI Taxonomy" id="3848"/>
    <lineage>
        <taxon>Eukaryota</taxon>
        <taxon>Viridiplantae</taxon>
        <taxon>Streptophyta</taxon>
        <taxon>Embryophyta</taxon>
        <taxon>Tracheophyta</taxon>
        <taxon>Spermatophyta</taxon>
        <taxon>Magnoliopsida</taxon>
        <taxon>eudicotyledons</taxon>
        <taxon>Gunneridae</taxon>
        <taxon>Pentapetalae</taxon>
        <taxon>rosids</taxon>
        <taxon>fabids</taxon>
        <taxon>Fabales</taxon>
        <taxon>Fabaceae</taxon>
        <taxon>Papilionoideae</taxon>
        <taxon>50 kb inversion clade</taxon>
        <taxon>NPAAA clade</taxon>
        <taxon>indigoferoid/millettioid clade</taxon>
        <taxon>Phaseoleae</taxon>
        <taxon>Glycine</taxon>
        <taxon>Glycine subgen. Soja</taxon>
    </lineage>
</organism>
<dbReference type="InterPro" id="IPR050665">
    <property type="entry name" value="Cytochrome_P450_Monooxygen"/>
</dbReference>
<sequence length="1075" mass="123618">MEAASATILLLILILALICSWKVLNWLWLRPKRLEKLLREQGFRGNPYTLFFGDSKEFLKMRKEAVSKPMTLSDDIVPRVSAYVQHSVNKHGGNWLYLVKNHEHDSMFTQNRILLLVDSQHCEESGKNSFIWFGPMPRVTILDPEQIKDVFNKNYDFPKPNLNPLVKLLATGLAGYEGEKWSKHRRIINPAFNLEKLKIMLPLFLQSCNDLVSKWEGMLSSEGSCEMDAWPFLQNLTSDVIARSAFGSSYEEGRRIFQLQREQTEHLMKVILKIQIPGWRFLPTKTHRRMKEIDREIKASLKNMINKREKALKSGEATKNDLLGILLESNHKEIQEHGNRNSKNVGMSLEDVIEECKLFYFAGQETTSVLLVWTMVLLSRYPDWQARAREEAFQVFGYQKPDFDGLSRLKIVTMILYEVLRLYPPLIGMNRLVEKDVKLGNLTLPAGVQVFLPTVLIHHDSELWGEDAKQFNPERFSEGVLKATNGRVSFFPFGWGPRICIGQNFSLLEAKMALSMILQNFLFELSPAYAHAPTMSITTQPQFYHLSLLSLPPPNKREMEAAWATILTLILILALICAWKVLIWLWLRPKRLEKLLREQGLQGNPYTLFVGDSKEFLKMRKEALSKPMNLSDDIIPRVSSYEQHSVNKHGKNSFIWLGPIPRVTILDPEQIKDVFNKIYDFPKPNMNPLVKLLATGLAGYEGEKWSKHRRIINPAFNLEKLKIMLPLFFKSCNDLVSKWEGMLSSEGSCEMDAWPFLQNLASDVIARSAFGSSYEEGRRIFQLQREQAELLIKVLLKIQIPGWRFLPTNTHRRMKEIDRDIKASLKDMINKREKALKAGEATKNDLLGILLESNHKEIQEHGNRNNKNVGMSLEEVIEECKFAGQETTSVLLVWTMVLLSRYPDWQARAREEVFQVFGYQKPDFDGLSRLKIVTMILYEVLRLYPPVAGMTRSIEKDVKLGTLTLPAGVHVLLPTILIHHDRKFWGEDAKQFNPERFSEGVLKATNGRVSFFPFGWGPRICIGQNFSLLEAKMALSMILQHFSFELSPAYAHAPIALITIQPQYGAHIILRKVTI</sequence>
<keyword evidence="14" id="KW-1185">Reference proteome</keyword>
<protein>
    <submittedName>
        <fullName evidence="13">Cytochrome P450 72A68 isoform C</fullName>
    </submittedName>
</protein>
<feature type="binding site" description="axial binding residue" evidence="11">
    <location>
        <position position="500"/>
    </location>
    <ligand>
        <name>heme</name>
        <dbReference type="ChEBI" id="CHEBI:30413"/>
    </ligand>
    <ligandPart>
        <name>Fe</name>
        <dbReference type="ChEBI" id="CHEBI:18248"/>
    </ligandPart>
</feature>
<dbReference type="AlphaFoldDB" id="A0A445GXV5"/>
<keyword evidence="7" id="KW-0560">Oxidoreductase</keyword>
<evidence type="ECO:0000313" key="14">
    <source>
        <dbReference type="Proteomes" id="UP000289340"/>
    </source>
</evidence>
<name>A0A445GXV5_GLYSO</name>
<keyword evidence="4 12" id="KW-0812">Transmembrane</keyword>
<dbReference type="PRINTS" id="PR00463">
    <property type="entry name" value="EP450I"/>
</dbReference>
<evidence type="ECO:0000256" key="5">
    <source>
        <dbReference type="ARBA" id="ARBA00022723"/>
    </source>
</evidence>
<reference evidence="13 14" key="1">
    <citation type="submission" date="2018-09" db="EMBL/GenBank/DDBJ databases">
        <title>A high-quality reference genome of wild soybean provides a powerful tool to mine soybean genomes.</title>
        <authorList>
            <person name="Xie M."/>
            <person name="Chung C.Y.L."/>
            <person name="Li M.-W."/>
            <person name="Wong F.-L."/>
            <person name="Chan T.-F."/>
            <person name="Lam H.-M."/>
        </authorList>
    </citation>
    <scope>NUCLEOTIDE SEQUENCE [LARGE SCALE GENOMIC DNA]</scope>
    <source>
        <strain evidence="14">cv. W05</strain>
        <tissue evidence="13">Hypocotyl of etiolated seedlings</tissue>
    </source>
</reference>
<dbReference type="PROSITE" id="PS00086">
    <property type="entry name" value="CYTOCHROME_P450"/>
    <property type="match status" value="2"/>
</dbReference>
<keyword evidence="10 12" id="KW-0472">Membrane</keyword>
<comment type="similarity">
    <text evidence="2">Belongs to the cytochrome P450 family.</text>
</comment>
<dbReference type="InterPro" id="IPR002401">
    <property type="entry name" value="Cyt_P450_E_grp-I"/>
</dbReference>
<dbReference type="Proteomes" id="UP000289340">
    <property type="component" value="Chromosome 15"/>
</dbReference>
<proteinExistence type="inferred from homology"/>
<evidence type="ECO:0000256" key="8">
    <source>
        <dbReference type="ARBA" id="ARBA00023004"/>
    </source>
</evidence>
<dbReference type="InterPro" id="IPR017972">
    <property type="entry name" value="Cyt_P450_CS"/>
</dbReference>
<gene>
    <name evidence="13" type="ORF">D0Y65_041946</name>
</gene>
<dbReference type="Gene3D" id="1.10.630.10">
    <property type="entry name" value="Cytochrome P450"/>
    <property type="match status" value="2"/>
</dbReference>
<dbReference type="PANTHER" id="PTHR24282">
    <property type="entry name" value="CYTOCHROME P450 FAMILY MEMBER"/>
    <property type="match status" value="1"/>
</dbReference>
<evidence type="ECO:0000256" key="7">
    <source>
        <dbReference type="ARBA" id="ARBA00023002"/>
    </source>
</evidence>
<dbReference type="FunFam" id="1.10.630.10:FF:000029">
    <property type="entry name" value="Cytochrome P450 734A1"/>
    <property type="match status" value="2"/>
</dbReference>
<dbReference type="PRINTS" id="PR00385">
    <property type="entry name" value="P450"/>
</dbReference>
<feature type="transmembrane region" description="Helical" evidence="12">
    <location>
        <begin position="561"/>
        <end position="587"/>
    </location>
</feature>
<dbReference type="GO" id="GO:0016020">
    <property type="term" value="C:membrane"/>
    <property type="evidence" value="ECO:0007669"/>
    <property type="project" value="UniProtKB-SubCell"/>
</dbReference>
<keyword evidence="9" id="KW-0503">Monooxygenase</keyword>
<dbReference type="GO" id="GO:0005506">
    <property type="term" value="F:iron ion binding"/>
    <property type="evidence" value="ECO:0007669"/>
    <property type="project" value="InterPro"/>
</dbReference>
<keyword evidence="8 11" id="KW-0408">Iron</keyword>
<evidence type="ECO:0000256" key="3">
    <source>
        <dbReference type="ARBA" id="ARBA00022617"/>
    </source>
</evidence>
<dbReference type="GO" id="GO:0020037">
    <property type="term" value="F:heme binding"/>
    <property type="evidence" value="ECO:0007669"/>
    <property type="project" value="InterPro"/>
</dbReference>
<dbReference type="GO" id="GO:0016705">
    <property type="term" value="F:oxidoreductase activity, acting on paired donors, with incorporation or reduction of molecular oxygen"/>
    <property type="evidence" value="ECO:0007669"/>
    <property type="project" value="InterPro"/>
</dbReference>
<evidence type="ECO:0000313" key="13">
    <source>
        <dbReference type="EMBL" id="RZB66096.1"/>
    </source>
</evidence>
<dbReference type="InterPro" id="IPR001128">
    <property type="entry name" value="Cyt_P450"/>
</dbReference>
<dbReference type="CDD" id="cd20642">
    <property type="entry name" value="CYP72"/>
    <property type="match status" value="2"/>
</dbReference>
<keyword evidence="6 12" id="KW-1133">Transmembrane helix</keyword>
<evidence type="ECO:0000256" key="6">
    <source>
        <dbReference type="ARBA" id="ARBA00022989"/>
    </source>
</evidence>
<evidence type="ECO:0000256" key="1">
    <source>
        <dbReference type="ARBA" id="ARBA00004167"/>
    </source>
</evidence>
<evidence type="ECO:0000256" key="9">
    <source>
        <dbReference type="ARBA" id="ARBA00023033"/>
    </source>
</evidence>
<comment type="cofactor">
    <cofactor evidence="11">
        <name>heme</name>
        <dbReference type="ChEBI" id="CHEBI:30413"/>
    </cofactor>
</comment>
<dbReference type="SUPFAM" id="SSF48264">
    <property type="entry name" value="Cytochrome P450"/>
    <property type="match status" value="2"/>
</dbReference>
<dbReference type="Pfam" id="PF00067">
    <property type="entry name" value="p450"/>
    <property type="match status" value="2"/>
</dbReference>
<keyword evidence="3 11" id="KW-0349">Heme</keyword>
<comment type="caution">
    <text evidence="13">The sequence shown here is derived from an EMBL/GenBank/DDBJ whole genome shotgun (WGS) entry which is preliminary data.</text>
</comment>
<evidence type="ECO:0000256" key="10">
    <source>
        <dbReference type="ARBA" id="ARBA00023136"/>
    </source>
</evidence>
<dbReference type="InterPro" id="IPR036396">
    <property type="entry name" value="Cyt_P450_sf"/>
</dbReference>
<accession>A0A445GXV5</accession>
<dbReference type="PANTHER" id="PTHR24282:SF255">
    <property type="entry name" value="CYTOCHROME P450 72A11-RELATED"/>
    <property type="match status" value="1"/>
</dbReference>
<dbReference type="EMBL" id="QZWG01000015">
    <property type="protein sequence ID" value="RZB66096.1"/>
    <property type="molecule type" value="Genomic_DNA"/>
</dbReference>
<evidence type="ECO:0000256" key="2">
    <source>
        <dbReference type="ARBA" id="ARBA00010617"/>
    </source>
</evidence>
<evidence type="ECO:0000256" key="12">
    <source>
        <dbReference type="SAM" id="Phobius"/>
    </source>
</evidence>